<dbReference type="CDD" id="cd06223">
    <property type="entry name" value="PRTases_typeI"/>
    <property type="match status" value="1"/>
</dbReference>
<dbReference type="AlphaFoldDB" id="A0A6P8H0W4"/>
<dbReference type="GO" id="GO:0006015">
    <property type="term" value="P:5-phosphoribose 1-diphosphate biosynthetic process"/>
    <property type="evidence" value="ECO:0007669"/>
    <property type="project" value="TreeGrafter"/>
</dbReference>
<dbReference type="GO" id="GO:0005524">
    <property type="term" value="F:ATP binding"/>
    <property type="evidence" value="ECO:0007669"/>
    <property type="project" value="TreeGrafter"/>
</dbReference>
<feature type="region of interest" description="Disordered" evidence="3">
    <location>
        <begin position="205"/>
        <end position="225"/>
    </location>
</feature>
<dbReference type="OrthoDB" id="413572at2759"/>
<evidence type="ECO:0000313" key="5">
    <source>
        <dbReference type="Proteomes" id="UP000515163"/>
    </source>
</evidence>
<dbReference type="InterPro" id="IPR029099">
    <property type="entry name" value="Pribosyltran_N"/>
</dbReference>
<evidence type="ECO:0000313" key="6">
    <source>
        <dbReference type="RefSeq" id="XP_031549006.1"/>
    </source>
</evidence>
<evidence type="ECO:0000256" key="2">
    <source>
        <dbReference type="ARBA" id="ARBA00022727"/>
    </source>
</evidence>
<dbReference type="FunFam" id="3.40.50.2020:FF:000068">
    <property type="entry name" value="Predicted protein"/>
    <property type="match status" value="1"/>
</dbReference>
<sequence>MADPTQVGLIVFSLNSAQDLSEKIARRLGVNLAPVTVKQFQNKETNVQLEMSVRGRDVFIIQSGQSEKSSCNDALMELLIMAHTCKIACARRIIGVIPYLPYSKQSKMNKRGSIPAKLIASLMCKSGLTSIITMDLHSKEIQGFYNVPVDNLRASPFIVRYISESVPDNRNAVIVAKNPASAYRATSFAERLRLGIAVIHGEQKETDYDQHDGRQSPPPRAHSSTSFSFDMFNENEASLDVPGFIPKEKPPMNVVGDVGGKIAIIVDDIIDDAATFVDAATVLRERGAYKIYVMVTHGLLSGDAPELIEGSEIDEVVVTNTVAHESKIARCSKIKSIDISQLLAEAIRRIHNGESMGYLFRNVPLED</sequence>
<keyword evidence="2" id="KW-0545">Nucleotide biosynthesis</keyword>
<dbReference type="InterPro" id="IPR000836">
    <property type="entry name" value="PRTase_dom"/>
</dbReference>
<dbReference type="Proteomes" id="UP000515163">
    <property type="component" value="Unplaced"/>
</dbReference>
<dbReference type="InterPro" id="IPR005946">
    <property type="entry name" value="Rib-P_diPkinase"/>
</dbReference>
<dbReference type="GeneID" id="116286589"/>
<evidence type="ECO:0000259" key="4">
    <source>
        <dbReference type="Pfam" id="PF13793"/>
    </source>
</evidence>
<feature type="domain" description="Ribose-phosphate pyrophosphokinase N-terminal" evidence="4">
    <location>
        <begin position="10"/>
        <end position="127"/>
    </location>
</feature>
<dbReference type="PANTHER" id="PTHR10210:SF53">
    <property type="entry name" value="GH23275P"/>
    <property type="match status" value="1"/>
</dbReference>
<dbReference type="SUPFAM" id="SSF53271">
    <property type="entry name" value="PRTase-like"/>
    <property type="match status" value="2"/>
</dbReference>
<dbReference type="NCBIfam" id="TIGR01251">
    <property type="entry name" value="ribP_PPkin"/>
    <property type="match status" value="1"/>
</dbReference>
<proteinExistence type="inferred from homology"/>
<dbReference type="RefSeq" id="XP_031549006.1">
    <property type="nucleotide sequence ID" value="XM_031693146.1"/>
</dbReference>
<dbReference type="GO" id="GO:0002189">
    <property type="term" value="C:ribose phosphate diphosphokinase complex"/>
    <property type="evidence" value="ECO:0007669"/>
    <property type="project" value="TreeGrafter"/>
</dbReference>
<accession>A0A6P8H0W4</accession>
<evidence type="ECO:0000256" key="1">
    <source>
        <dbReference type="ARBA" id="ARBA00006478"/>
    </source>
</evidence>
<reference evidence="6" key="1">
    <citation type="submission" date="2025-08" db="UniProtKB">
        <authorList>
            <consortium name="RefSeq"/>
        </authorList>
    </citation>
    <scope>IDENTIFICATION</scope>
    <source>
        <tissue evidence="6">Tentacle</tissue>
    </source>
</reference>
<evidence type="ECO:0000256" key="3">
    <source>
        <dbReference type="SAM" id="MobiDB-lite"/>
    </source>
</evidence>
<dbReference type="Gene3D" id="3.40.50.2020">
    <property type="match status" value="2"/>
</dbReference>
<dbReference type="KEGG" id="aten:116286589"/>
<feature type="compositionally biased region" description="Basic and acidic residues" evidence="3">
    <location>
        <begin position="205"/>
        <end position="214"/>
    </location>
</feature>
<dbReference type="FunCoup" id="A0A6P8H0W4">
    <property type="interactions" value="924"/>
</dbReference>
<name>A0A6P8H0W4_ACTTE</name>
<dbReference type="FunFam" id="3.40.50.2020:FF:000024">
    <property type="entry name" value="Putative phosphoribosyl pyrophosphate synthase-associated protein 1"/>
    <property type="match status" value="1"/>
</dbReference>
<dbReference type="SMART" id="SM01400">
    <property type="entry name" value="Pribosyltran_N"/>
    <property type="match status" value="1"/>
</dbReference>
<dbReference type="InterPro" id="IPR029057">
    <property type="entry name" value="PRTase-like"/>
</dbReference>
<dbReference type="PANTHER" id="PTHR10210">
    <property type="entry name" value="RIBOSE-PHOSPHATE DIPHOSPHOKINASE FAMILY MEMBER"/>
    <property type="match status" value="1"/>
</dbReference>
<protein>
    <submittedName>
        <fullName evidence="6">Phosphoribosyl pyrophosphate synthase-associated protein 2-like</fullName>
    </submittedName>
</protein>
<gene>
    <name evidence="6" type="primary">LOC116286589</name>
</gene>
<dbReference type="GO" id="GO:0005737">
    <property type="term" value="C:cytoplasm"/>
    <property type="evidence" value="ECO:0007669"/>
    <property type="project" value="TreeGrafter"/>
</dbReference>
<comment type="similarity">
    <text evidence="1">Belongs to the ribose-phosphate pyrophosphokinase family.</text>
</comment>
<dbReference type="Pfam" id="PF13793">
    <property type="entry name" value="Pribosyltran_N"/>
    <property type="match status" value="1"/>
</dbReference>
<keyword evidence="5" id="KW-1185">Reference proteome</keyword>
<dbReference type="GO" id="GO:0004749">
    <property type="term" value="F:ribose phosphate diphosphokinase activity"/>
    <property type="evidence" value="ECO:0007669"/>
    <property type="project" value="TreeGrafter"/>
</dbReference>
<dbReference type="GO" id="GO:0000287">
    <property type="term" value="F:magnesium ion binding"/>
    <property type="evidence" value="ECO:0007669"/>
    <property type="project" value="InterPro"/>
</dbReference>
<organism evidence="5 6">
    <name type="scientific">Actinia tenebrosa</name>
    <name type="common">Australian red waratah sea anemone</name>
    <dbReference type="NCBI Taxonomy" id="6105"/>
    <lineage>
        <taxon>Eukaryota</taxon>
        <taxon>Metazoa</taxon>
        <taxon>Cnidaria</taxon>
        <taxon>Anthozoa</taxon>
        <taxon>Hexacorallia</taxon>
        <taxon>Actiniaria</taxon>
        <taxon>Actiniidae</taxon>
        <taxon>Actinia</taxon>
    </lineage>
</organism>
<dbReference type="GO" id="GO:0006164">
    <property type="term" value="P:purine nucleotide biosynthetic process"/>
    <property type="evidence" value="ECO:0007669"/>
    <property type="project" value="TreeGrafter"/>
</dbReference>
<dbReference type="Pfam" id="PF14572">
    <property type="entry name" value="Pribosyl_synth"/>
    <property type="match status" value="1"/>
</dbReference>
<dbReference type="InParanoid" id="A0A6P8H0W4"/>